<protein>
    <submittedName>
        <fullName evidence="1">Uncharacterized protein</fullName>
    </submittedName>
</protein>
<reference evidence="1 2" key="1">
    <citation type="journal article" date="2012" name="J. Virol.">
        <title>Complete Genome Sequences of 138 Mycobacteriophages.</title>
        <authorList>
            <consortium name="the Science Education Alliance Phage Hunters Advancing Genomics and Evolutionary Science Program"/>
            <consortium name="the KwaZulu-Natal Research Institute for Tuberculosis and HIV Mycobacterial Genetics Course Students"/>
            <consortium name="the Phage Hunters Integrating Research and Education Program"/>
            <person name="Hatfull G.F."/>
        </authorList>
    </citation>
    <scope>NUCLEOTIDE SEQUENCE [LARGE SCALE GENOMIC DNA]</scope>
    <source>
        <strain evidence="2">George</strain>
    </source>
</reference>
<name>G1BQ94_9CAUD</name>
<evidence type="ECO:0000313" key="2">
    <source>
        <dbReference type="Proteomes" id="UP000222891"/>
    </source>
</evidence>
<dbReference type="GeneID" id="40232532"/>
<organism evidence="1 2">
    <name type="scientific">Mycobacterium phage George</name>
    <dbReference type="NCBI Taxonomy" id="2920883"/>
    <lineage>
        <taxon>Viruses</taxon>
        <taxon>Duplodnaviria</taxon>
        <taxon>Heunggongvirae</taxon>
        <taxon>Uroviricota</taxon>
        <taxon>Caudoviricetes</taxon>
        <taxon>Fromanvirus</taxon>
        <taxon>Fromanvirus george</taxon>
    </lineage>
</organism>
<keyword evidence="2" id="KW-1185">Reference proteome</keyword>
<proteinExistence type="predicted"/>
<dbReference type="Proteomes" id="UP000222891">
    <property type="component" value="Segment"/>
</dbReference>
<sequence length="139" mass="15871">MTEILVMLKDGEDYPVDGNNFDEFDGKLYVYDDDERVAIFNKGERAFGVKTEPSIFPSLLMQAMSQEADDKVMHTTVSKPSDSSCRAPQTWEYLLYIPTHLTLRDGDEKLWQHNGKTWVREDGRAASDGWSGPFTEVIE</sequence>
<gene>
    <name evidence="1" type="primary">48</name>
    <name evidence="1" type="ORF">GEORGE_48</name>
</gene>
<evidence type="ECO:0000313" key="1">
    <source>
        <dbReference type="EMBL" id="AEK32653.1"/>
    </source>
</evidence>
<dbReference type="EMBL" id="JF704107">
    <property type="protein sequence ID" value="AEK32653.1"/>
    <property type="molecule type" value="Genomic_DNA"/>
</dbReference>
<dbReference type="RefSeq" id="YP_009635810.1">
    <property type="nucleotide sequence ID" value="NC_042312.1"/>
</dbReference>
<accession>G1BQ94</accession>